<reference evidence="3" key="1">
    <citation type="submission" date="2015-06" db="EMBL/GenBank/DDBJ databases">
        <title>Expansion of signal transduction pathways in fungi by whole-genome duplication.</title>
        <authorList>
            <consortium name="DOE Joint Genome Institute"/>
            <person name="Corrochano L.M."/>
            <person name="Kuo A."/>
            <person name="Marcet-Houben M."/>
            <person name="Polaino S."/>
            <person name="Salamov A."/>
            <person name="Villalobos J.M."/>
            <person name="Alvarez M.I."/>
            <person name="Avalos J."/>
            <person name="Benito E.P."/>
            <person name="Benoit I."/>
            <person name="Burger G."/>
            <person name="Camino L.P."/>
            <person name="Canovas D."/>
            <person name="Cerda-Olmedo E."/>
            <person name="Cheng J.-F."/>
            <person name="Dominguez A."/>
            <person name="Elias M."/>
            <person name="Eslava A.P."/>
            <person name="Glaser F."/>
            <person name="Grimwood J."/>
            <person name="Gutierrez G."/>
            <person name="Heitman J."/>
            <person name="Henrissat B."/>
            <person name="Iturriaga E.A."/>
            <person name="Lang B.F."/>
            <person name="Lavin J.L."/>
            <person name="Lee S."/>
            <person name="Li W."/>
            <person name="Lindquist E."/>
            <person name="Lopez-Garcia S."/>
            <person name="Luque E.M."/>
            <person name="Marcos A.T."/>
            <person name="Martin J."/>
            <person name="McCluskey K."/>
            <person name="Medina H.R."/>
            <person name="Miralles-Duran A."/>
            <person name="Miyazaki A."/>
            <person name="Munoz-Torres E."/>
            <person name="Oguiza J.A."/>
            <person name="Ohm R."/>
            <person name="Olmedo M."/>
            <person name="Orejas M."/>
            <person name="Ortiz-Castellanos L."/>
            <person name="Pisabarro A.G."/>
            <person name="Rodriguez-Romero J."/>
            <person name="Ruiz-Herrera J."/>
            <person name="Ruiz-Vazquez R."/>
            <person name="Sanz C."/>
            <person name="Schackwitz W."/>
            <person name="Schmutz J."/>
            <person name="Shahriari M."/>
            <person name="Shelest E."/>
            <person name="Silva-Franco F."/>
            <person name="Soanes D."/>
            <person name="Syed K."/>
            <person name="Tagua V.G."/>
            <person name="Talbot N.J."/>
            <person name="Thon M."/>
            <person name="De vries R.P."/>
            <person name="Wiebenga A."/>
            <person name="Yadav J.S."/>
            <person name="Braun E.L."/>
            <person name="Baker S."/>
            <person name="Garre V."/>
            <person name="Horwitz B."/>
            <person name="Torres-Martinez S."/>
            <person name="Idnurm A."/>
            <person name="Herrera-Estrella A."/>
            <person name="Gabaldon T."/>
            <person name="Grigoriev I.V."/>
        </authorList>
    </citation>
    <scope>NUCLEOTIDE SEQUENCE [LARGE SCALE GENOMIC DNA]</scope>
    <source>
        <strain evidence="3">NRRL 1555(-)</strain>
    </source>
</reference>
<dbReference type="GeneID" id="28991304"/>
<dbReference type="OrthoDB" id="5138418at2759"/>
<evidence type="ECO:0000313" key="2">
    <source>
        <dbReference type="EMBL" id="OAD78323.1"/>
    </source>
</evidence>
<dbReference type="InParanoid" id="A0A162UVU5"/>
<dbReference type="Pfam" id="PF13380">
    <property type="entry name" value="CoA_binding_2"/>
    <property type="match status" value="1"/>
</dbReference>
<dbReference type="SUPFAM" id="SSF51735">
    <property type="entry name" value="NAD(P)-binding Rossmann-fold domains"/>
    <property type="match status" value="1"/>
</dbReference>
<proteinExistence type="predicted"/>
<evidence type="ECO:0000313" key="3">
    <source>
        <dbReference type="Proteomes" id="UP000077315"/>
    </source>
</evidence>
<keyword evidence="3" id="KW-1185">Reference proteome</keyword>
<protein>
    <recommendedName>
        <fullName evidence="1">CoA-binding domain-containing protein</fullName>
    </recommendedName>
</protein>
<feature type="domain" description="CoA-binding" evidence="1">
    <location>
        <begin position="7"/>
        <end position="100"/>
    </location>
</feature>
<dbReference type="PANTHER" id="PTHR33303:SF2">
    <property type="entry name" value="COA-BINDING DOMAIN-CONTAINING PROTEIN"/>
    <property type="match status" value="1"/>
</dbReference>
<gene>
    <name evidence="2" type="ORF">PHYBLDRAFT_140421</name>
</gene>
<accession>A0A162UVU5</accession>
<dbReference type="InterPro" id="IPR003781">
    <property type="entry name" value="CoA-bd"/>
</dbReference>
<dbReference type="SMART" id="SM00881">
    <property type="entry name" value="CoA_binding"/>
    <property type="match status" value="1"/>
</dbReference>
<name>A0A162UVU5_PHYB8</name>
<dbReference type="STRING" id="763407.A0A162UVU5"/>
<dbReference type="Proteomes" id="UP000077315">
    <property type="component" value="Unassembled WGS sequence"/>
</dbReference>
<dbReference type="VEuPathDB" id="FungiDB:PHYBLDRAFT_140421"/>
<dbReference type="AlphaFoldDB" id="A0A162UVU5"/>
<organism evidence="2 3">
    <name type="scientific">Phycomyces blakesleeanus (strain ATCC 8743b / DSM 1359 / FGSC 10004 / NBRC 33097 / NRRL 1555)</name>
    <dbReference type="NCBI Taxonomy" id="763407"/>
    <lineage>
        <taxon>Eukaryota</taxon>
        <taxon>Fungi</taxon>
        <taxon>Fungi incertae sedis</taxon>
        <taxon>Mucoromycota</taxon>
        <taxon>Mucoromycotina</taxon>
        <taxon>Mucoromycetes</taxon>
        <taxon>Mucorales</taxon>
        <taxon>Phycomycetaceae</taxon>
        <taxon>Phycomyces</taxon>
    </lineage>
</organism>
<evidence type="ECO:0000259" key="1">
    <source>
        <dbReference type="SMART" id="SM00881"/>
    </source>
</evidence>
<sequence>MSTVQRFIQCNQFAVVGASPSRSKFGNRILRWYQSNHLPVIPVNPKENSIETLDTIASIDELADPKHTGLSIITPPKVTLEILKKAKALGIENIWIQPGAEDAEVLNYCSQANLDVIAGGPCLLVQGPALLPQRSRL</sequence>
<dbReference type="InterPro" id="IPR036291">
    <property type="entry name" value="NAD(P)-bd_dom_sf"/>
</dbReference>
<dbReference type="PANTHER" id="PTHR33303">
    <property type="entry name" value="CYTOPLASMIC PROTEIN-RELATED"/>
    <property type="match status" value="1"/>
</dbReference>
<dbReference type="RefSeq" id="XP_018296363.1">
    <property type="nucleotide sequence ID" value="XM_018430398.1"/>
</dbReference>
<dbReference type="EMBL" id="KV440973">
    <property type="protein sequence ID" value="OAD78323.1"/>
    <property type="molecule type" value="Genomic_DNA"/>
</dbReference>
<dbReference type="Gene3D" id="3.40.50.720">
    <property type="entry name" value="NAD(P)-binding Rossmann-like Domain"/>
    <property type="match status" value="1"/>
</dbReference>